<keyword evidence="3" id="KW-1185">Reference proteome</keyword>
<dbReference type="EMBL" id="KZ819637">
    <property type="protein sequence ID" value="PWN89449.1"/>
    <property type="molecule type" value="Genomic_DNA"/>
</dbReference>
<name>A0A316YJR2_9BASI</name>
<dbReference type="Proteomes" id="UP000245768">
    <property type="component" value="Unassembled WGS sequence"/>
</dbReference>
<dbReference type="GeneID" id="37041982"/>
<dbReference type="AlphaFoldDB" id="A0A316YJR2"/>
<feature type="compositionally biased region" description="Basic and acidic residues" evidence="1">
    <location>
        <begin position="144"/>
        <end position="154"/>
    </location>
</feature>
<accession>A0A316YJR2</accession>
<reference evidence="2 3" key="1">
    <citation type="journal article" date="2018" name="Mol. Biol. Evol.">
        <title>Broad Genomic Sampling Reveals a Smut Pathogenic Ancestry of the Fungal Clade Ustilaginomycotina.</title>
        <authorList>
            <person name="Kijpornyongpan T."/>
            <person name="Mondo S.J."/>
            <person name="Barry K."/>
            <person name="Sandor L."/>
            <person name="Lee J."/>
            <person name="Lipzen A."/>
            <person name="Pangilinan J."/>
            <person name="LaButti K."/>
            <person name="Hainaut M."/>
            <person name="Henrissat B."/>
            <person name="Grigoriev I.V."/>
            <person name="Spatafora J.W."/>
            <person name="Aime M.C."/>
        </authorList>
    </citation>
    <scope>NUCLEOTIDE SEQUENCE [LARGE SCALE GENOMIC DNA]</scope>
    <source>
        <strain evidence="2 3">MCA 4198</strain>
    </source>
</reference>
<feature type="compositionally biased region" description="Basic residues" evidence="1">
    <location>
        <begin position="339"/>
        <end position="355"/>
    </location>
</feature>
<protein>
    <submittedName>
        <fullName evidence="2">Uncharacterized protein</fullName>
    </submittedName>
</protein>
<feature type="region of interest" description="Disordered" evidence="1">
    <location>
        <begin position="1"/>
        <end position="154"/>
    </location>
</feature>
<gene>
    <name evidence="2" type="ORF">FA10DRAFT_261261</name>
</gene>
<evidence type="ECO:0000256" key="1">
    <source>
        <dbReference type="SAM" id="MobiDB-lite"/>
    </source>
</evidence>
<evidence type="ECO:0000313" key="3">
    <source>
        <dbReference type="Proteomes" id="UP000245768"/>
    </source>
</evidence>
<sequence>MDHKHKAGKAQPNLMARPEQASKKKRKYSSLSSFGSTKLSHHRSSQPVDTSGALSDPHWGHEQGPSNNMSDEGEAVLHTNHEKAISLTPNLSDELSGPAIPRRPRSERKHPLKWPRNESAAAPEDTLDLTSDSADIQPAASLHQPDDNEQRRQLQAKLDKIAREVVEDFFKSKDNSKLPAQHQRMLVTKAIFDARLKARQEMLESDPSQAKRHFFRVRGDEKEAIDKELLNELVHDVSNKNWREANPERYRRYQREYYQQRFAPSKRKMAKMSAGMPGPERKREISATFHKLKARLQRRASLPPVDWSEGQELPRSYKAWTQNDTNEVFKFAREFPSTGKKRQAEHHRLKAAKRR</sequence>
<feature type="compositionally biased region" description="Basic residues" evidence="1">
    <location>
        <begin position="102"/>
        <end position="113"/>
    </location>
</feature>
<proteinExistence type="predicted"/>
<feature type="region of interest" description="Disordered" evidence="1">
    <location>
        <begin position="334"/>
        <end position="355"/>
    </location>
</feature>
<dbReference type="RefSeq" id="XP_025376647.1">
    <property type="nucleotide sequence ID" value="XM_025520066.1"/>
</dbReference>
<dbReference type="InParanoid" id="A0A316YJR2"/>
<feature type="compositionally biased region" description="Low complexity" evidence="1">
    <location>
        <begin position="29"/>
        <end position="38"/>
    </location>
</feature>
<evidence type="ECO:0000313" key="2">
    <source>
        <dbReference type="EMBL" id="PWN89449.1"/>
    </source>
</evidence>
<organism evidence="2 3">
    <name type="scientific">Acaromyces ingoldii</name>
    <dbReference type="NCBI Taxonomy" id="215250"/>
    <lineage>
        <taxon>Eukaryota</taxon>
        <taxon>Fungi</taxon>
        <taxon>Dikarya</taxon>
        <taxon>Basidiomycota</taxon>
        <taxon>Ustilaginomycotina</taxon>
        <taxon>Exobasidiomycetes</taxon>
        <taxon>Exobasidiales</taxon>
        <taxon>Cryptobasidiaceae</taxon>
        <taxon>Acaromyces</taxon>
    </lineage>
</organism>